<protein>
    <submittedName>
        <fullName evidence="2">Uncharacterized protein</fullName>
    </submittedName>
</protein>
<feature type="compositionally biased region" description="Gly residues" evidence="1">
    <location>
        <begin position="57"/>
        <end position="68"/>
    </location>
</feature>
<sequence>MSSDRQEPGKGKVENDHNRQGAKPPTQRNEGQRTPESRHDREAHVGSGNQAQTRQNKGGGPGGDRGAG</sequence>
<comment type="caution">
    <text evidence="2">The sequence shown here is derived from an EMBL/GenBank/DDBJ whole genome shotgun (WGS) entry which is preliminary data.</text>
</comment>
<accession>A0A2G7T2S9</accession>
<gene>
    <name evidence="2" type="ORF">CTI11_22435</name>
</gene>
<feature type="region of interest" description="Disordered" evidence="1">
    <location>
        <begin position="1"/>
        <end position="68"/>
    </location>
</feature>
<feature type="compositionally biased region" description="Basic and acidic residues" evidence="1">
    <location>
        <begin position="1"/>
        <end position="19"/>
    </location>
</feature>
<reference evidence="2" key="1">
    <citation type="submission" date="2017-10" db="EMBL/GenBank/DDBJ databases">
        <title>Chryseobacterium sp. B5 is a hydrocarbonoclastic and plant growth promoting bacterium.</title>
        <authorList>
            <person name="Thijs S."/>
            <person name="Gkorezis P."/>
            <person name="Van Hamme J."/>
        </authorList>
    </citation>
    <scope>NUCLEOTIDE SEQUENCE</scope>
    <source>
        <strain evidence="2">B5</strain>
    </source>
</reference>
<name>A0A2G7T2S9_9FLAO</name>
<evidence type="ECO:0000256" key="1">
    <source>
        <dbReference type="SAM" id="MobiDB-lite"/>
    </source>
</evidence>
<feature type="compositionally biased region" description="Basic and acidic residues" evidence="1">
    <location>
        <begin position="30"/>
        <end position="44"/>
    </location>
</feature>
<organism evidence="2">
    <name type="scientific">Chryseobacterium sp. B5</name>
    <dbReference type="NCBI Taxonomy" id="2050562"/>
    <lineage>
        <taxon>Bacteria</taxon>
        <taxon>Pseudomonadati</taxon>
        <taxon>Bacteroidota</taxon>
        <taxon>Flavobacteriia</taxon>
        <taxon>Flavobacteriales</taxon>
        <taxon>Weeksellaceae</taxon>
        <taxon>Chryseobacterium group</taxon>
        <taxon>Chryseobacterium</taxon>
    </lineage>
</organism>
<proteinExistence type="predicted"/>
<evidence type="ECO:0000313" key="2">
    <source>
        <dbReference type="EMBL" id="PII34220.1"/>
    </source>
</evidence>
<dbReference type="AlphaFoldDB" id="A0A2G7T2S9"/>
<feature type="compositionally biased region" description="Polar residues" evidence="1">
    <location>
        <begin position="47"/>
        <end position="56"/>
    </location>
</feature>
<dbReference type="EMBL" id="PEKC01000120">
    <property type="protein sequence ID" value="PII34220.1"/>
    <property type="molecule type" value="Genomic_DNA"/>
</dbReference>